<dbReference type="InterPro" id="IPR017946">
    <property type="entry name" value="PLC-like_Pdiesterase_TIM-brl"/>
</dbReference>
<dbReference type="InterPro" id="IPR030395">
    <property type="entry name" value="GP_PDE_dom"/>
</dbReference>
<reference evidence="2 3" key="2">
    <citation type="journal article" date="2013" name="PLoS ONE">
        <title>INDIGO - INtegrated Data Warehouse of MIcrobial GenOmes with Examples from the Red Sea Extremophiles.</title>
        <authorList>
            <person name="Alam I."/>
            <person name="Antunes A."/>
            <person name="Kamau A.A."/>
            <person name="Ba Alawi W."/>
            <person name="Kalkatawi M."/>
            <person name="Stingl U."/>
            <person name="Bajic V.B."/>
        </authorList>
    </citation>
    <scope>NUCLEOTIDE SEQUENCE [LARGE SCALE GENOMIC DNA]</scope>
    <source>
        <strain evidence="2 3">SSD-17B</strain>
    </source>
</reference>
<protein>
    <submittedName>
        <fullName evidence="2">Glycerophosphoryl diester phosphodiesterase protein</fullName>
        <ecNumber evidence="2">3.1.4.46</ecNumber>
    </submittedName>
</protein>
<dbReference type="AlphaFoldDB" id="F7PVB9"/>
<dbReference type="SUPFAM" id="SSF51695">
    <property type="entry name" value="PLC-like phosphodiesterases"/>
    <property type="match status" value="1"/>
</dbReference>
<organism evidence="2 3">
    <name type="scientific">Haloplasma contractile SSD-17B</name>
    <dbReference type="NCBI Taxonomy" id="1033810"/>
    <lineage>
        <taxon>Bacteria</taxon>
        <taxon>Bacillati</taxon>
        <taxon>Mycoplasmatota</taxon>
        <taxon>Mollicutes</taxon>
        <taxon>Haloplasmatales</taxon>
        <taxon>Haloplasmataceae</taxon>
        <taxon>Haloplasma</taxon>
    </lineage>
</organism>
<dbReference type="PANTHER" id="PTHR46211:SF1">
    <property type="entry name" value="GLYCEROPHOSPHODIESTER PHOSPHODIESTERASE, CYTOPLASMIC"/>
    <property type="match status" value="1"/>
</dbReference>
<keyword evidence="2" id="KW-0378">Hydrolase</keyword>
<dbReference type="eggNOG" id="COG0584">
    <property type="taxonomic scope" value="Bacteria"/>
</dbReference>
<dbReference type="PANTHER" id="PTHR46211">
    <property type="entry name" value="GLYCEROPHOSPHORYL DIESTER PHOSPHODIESTERASE"/>
    <property type="match status" value="1"/>
</dbReference>
<sequence>MSLLQNIRGITDYYIDTEGSDCKLIAHRGLSGVAPENTLPAFELAGEFDYFGVECDVQVTKDGHFVVFHDESIDRMTNEVGKIKNMTLEQVKTLQITSGSNIEYFTSKNNTVTIPTLQEYLTVCNKYNLAPVIEIKEVNRLNDINKLVTTLNEFNLLNHSILISFNVEYLMKLRKLAPNIQIQYIVNEIEDDVIDICNKYSFDIDANAIMLYKNHIEECHHRKIKVNTWTVDEQDIANYLIKAKIDYITTNILHSKIL</sequence>
<accession>F7PVB9</accession>
<dbReference type="OrthoDB" id="384721at2"/>
<proteinExistence type="predicted"/>
<gene>
    <name evidence="2" type="primary">glpQ</name>
    <name evidence="2" type="ORF">HLPCO_001256</name>
</gene>
<keyword evidence="3" id="KW-1185">Reference proteome</keyword>
<dbReference type="EMBL" id="AFNU02000003">
    <property type="protein sequence ID" value="ERJ12916.1"/>
    <property type="molecule type" value="Genomic_DNA"/>
</dbReference>
<dbReference type="InParanoid" id="F7PVB9"/>
<dbReference type="Pfam" id="PF03009">
    <property type="entry name" value="GDPD"/>
    <property type="match status" value="1"/>
</dbReference>
<dbReference type="PROSITE" id="PS51704">
    <property type="entry name" value="GP_PDE"/>
    <property type="match status" value="1"/>
</dbReference>
<evidence type="ECO:0000313" key="2">
    <source>
        <dbReference type="EMBL" id="ERJ12916.1"/>
    </source>
</evidence>
<evidence type="ECO:0000259" key="1">
    <source>
        <dbReference type="PROSITE" id="PS51704"/>
    </source>
</evidence>
<dbReference type="Gene3D" id="3.20.20.190">
    <property type="entry name" value="Phosphatidylinositol (PI) phosphodiesterase"/>
    <property type="match status" value="1"/>
</dbReference>
<dbReference type="FunCoup" id="F7PVB9">
    <property type="interactions" value="208"/>
</dbReference>
<feature type="domain" description="GP-PDE" evidence="1">
    <location>
        <begin position="22"/>
        <end position="258"/>
    </location>
</feature>
<name>F7PVB9_9MOLU</name>
<dbReference type="GO" id="GO:0008889">
    <property type="term" value="F:glycerophosphodiester phosphodiesterase activity"/>
    <property type="evidence" value="ECO:0007669"/>
    <property type="project" value="UniProtKB-EC"/>
</dbReference>
<comment type="caution">
    <text evidence="2">The sequence shown here is derived from an EMBL/GenBank/DDBJ whole genome shotgun (WGS) entry which is preliminary data.</text>
</comment>
<dbReference type="Proteomes" id="UP000005707">
    <property type="component" value="Unassembled WGS sequence"/>
</dbReference>
<evidence type="ECO:0000313" key="3">
    <source>
        <dbReference type="Proteomes" id="UP000005707"/>
    </source>
</evidence>
<dbReference type="GO" id="GO:0006629">
    <property type="term" value="P:lipid metabolic process"/>
    <property type="evidence" value="ECO:0007669"/>
    <property type="project" value="InterPro"/>
</dbReference>
<reference evidence="2 3" key="1">
    <citation type="journal article" date="2011" name="J. Bacteriol.">
        <title>Genome sequence of Haloplasma contractile, an unusual contractile bacterium from a deep-sea anoxic brine lake.</title>
        <authorList>
            <person name="Antunes A."/>
            <person name="Alam I."/>
            <person name="El Dorry H."/>
            <person name="Siam R."/>
            <person name="Robertson A."/>
            <person name="Bajic V.B."/>
            <person name="Stingl U."/>
        </authorList>
    </citation>
    <scope>NUCLEOTIDE SEQUENCE [LARGE SCALE GENOMIC DNA]</scope>
    <source>
        <strain evidence="2 3">SSD-17B</strain>
    </source>
</reference>
<dbReference type="RefSeq" id="WP_008825671.1">
    <property type="nucleotide sequence ID" value="NZ_AFNU02000003.1"/>
</dbReference>
<dbReference type="EC" id="3.1.4.46" evidence="2"/>
<dbReference type="STRING" id="1033810.HLPCO_001256"/>